<evidence type="ECO:0000256" key="1">
    <source>
        <dbReference type="SAM" id="SignalP"/>
    </source>
</evidence>
<dbReference type="EMBL" id="JPOS01000090">
    <property type="protein sequence ID" value="KGE85382.1"/>
    <property type="molecule type" value="Genomic_DNA"/>
</dbReference>
<name>A0A098S2J6_9BACT</name>
<feature type="signal peptide" evidence="1">
    <location>
        <begin position="1"/>
        <end position="21"/>
    </location>
</feature>
<protein>
    <recommendedName>
        <fullName evidence="4">DUF4252 domain-containing protein</fullName>
    </recommendedName>
</protein>
<dbReference type="STRING" id="1524460.IX84_28220"/>
<gene>
    <name evidence="2" type="ORF">IX84_28220</name>
</gene>
<organism evidence="2 3">
    <name type="scientific">Phaeodactylibacter xiamenensis</name>
    <dbReference type="NCBI Taxonomy" id="1524460"/>
    <lineage>
        <taxon>Bacteria</taxon>
        <taxon>Pseudomonadati</taxon>
        <taxon>Bacteroidota</taxon>
        <taxon>Saprospiria</taxon>
        <taxon>Saprospirales</taxon>
        <taxon>Haliscomenobacteraceae</taxon>
        <taxon>Phaeodactylibacter</taxon>
    </lineage>
</organism>
<dbReference type="Pfam" id="PF14060">
    <property type="entry name" value="DUF4252"/>
    <property type="match status" value="1"/>
</dbReference>
<dbReference type="Proteomes" id="UP000029736">
    <property type="component" value="Unassembled WGS sequence"/>
</dbReference>
<reference evidence="2 3" key="1">
    <citation type="journal article" date="2014" name="Int. J. Syst. Evol. Microbiol.">
        <title>Phaeodactylibacter xiamenensis gen. nov., sp. nov., a member of the family Saprospiraceae isolated from the marine alga Phaeodactylum tricornutum.</title>
        <authorList>
            <person name="Chen Z.Jr."/>
            <person name="Lei X."/>
            <person name="Lai Q."/>
            <person name="Li Y."/>
            <person name="Zhang B."/>
            <person name="Zhang J."/>
            <person name="Zhang H."/>
            <person name="Yang L."/>
            <person name="Zheng W."/>
            <person name="Tian Y."/>
            <person name="Yu Z."/>
            <person name="Xu H.Jr."/>
            <person name="Zheng T."/>
        </authorList>
    </citation>
    <scope>NUCLEOTIDE SEQUENCE [LARGE SCALE GENOMIC DNA]</scope>
    <source>
        <strain evidence="2 3">KD52</strain>
    </source>
</reference>
<proteinExistence type="predicted"/>
<evidence type="ECO:0000313" key="2">
    <source>
        <dbReference type="EMBL" id="KGE85382.1"/>
    </source>
</evidence>
<dbReference type="AlphaFoldDB" id="A0A098S2J6"/>
<evidence type="ECO:0008006" key="4">
    <source>
        <dbReference type="Google" id="ProtNLM"/>
    </source>
</evidence>
<accession>A0A098S2J6</accession>
<feature type="chain" id="PRO_5001939782" description="DUF4252 domain-containing protein" evidence="1">
    <location>
        <begin position="22"/>
        <end position="179"/>
    </location>
</feature>
<comment type="caution">
    <text evidence="2">The sequence shown here is derived from an EMBL/GenBank/DDBJ whole genome shotgun (WGS) entry which is preliminary data.</text>
</comment>
<keyword evidence="1" id="KW-0732">Signal</keyword>
<evidence type="ECO:0000313" key="3">
    <source>
        <dbReference type="Proteomes" id="UP000029736"/>
    </source>
</evidence>
<dbReference type="InterPro" id="IPR025348">
    <property type="entry name" value="DUF4252"/>
</dbReference>
<dbReference type="RefSeq" id="WP_044228547.1">
    <property type="nucleotide sequence ID" value="NZ_CAKZLC010000221.1"/>
</dbReference>
<sequence length="179" mass="20138">MKTSKWIFTALMLGIVSIASAQTSNANAIDKYFQQYLDDDRFTVVYISSKLMSMFGKLDVESMEMDDNETAAIIDLASDLKGIRILVAEENGAGFYKEAKQKINTTEYEILMTVRNADEQNVDFLVKEDAAGTMEELLLLVGGGEEFVLMSFVGKIDMEKISRLINEFDDNEEPAEQKQ</sequence>
<keyword evidence="3" id="KW-1185">Reference proteome</keyword>
<dbReference type="OrthoDB" id="1118838at2"/>